<feature type="compositionally biased region" description="Polar residues" evidence="10">
    <location>
        <begin position="1505"/>
        <end position="1524"/>
    </location>
</feature>
<evidence type="ECO:0000313" key="15">
    <source>
        <dbReference type="Proteomes" id="UP000594262"/>
    </source>
</evidence>
<feature type="region of interest" description="Disordered" evidence="10">
    <location>
        <begin position="146"/>
        <end position="232"/>
    </location>
</feature>
<dbReference type="InterPro" id="IPR013087">
    <property type="entry name" value="Znf_C2H2_type"/>
</dbReference>
<dbReference type="SMART" id="SM00297">
    <property type="entry name" value="BROMO"/>
    <property type="match status" value="4"/>
</dbReference>
<proteinExistence type="predicted"/>
<feature type="compositionally biased region" description="Basic and acidic residues" evidence="10">
    <location>
        <begin position="161"/>
        <end position="177"/>
    </location>
</feature>
<feature type="compositionally biased region" description="Low complexity" evidence="10">
    <location>
        <begin position="192"/>
        <end position="201"/>
    </location>
</feature>
<dbReference type="Gene3D" id="1.20.920.10">
    <property type="entry name" value="Bromodomain-like"/>
    <property type="match status" value="5"/>
</dbReference>
<dbReference type="SUPFAM" id="SSF47095">
    <property type="entry name" value="HMG-box"/>
    <property type="match status" value="1"/>
</dbReference>
<dbReference type="InterPro" id="IPR009071">
    <property type="entry name" value="HMG_box_dom"/>
</dbReference>
<dbReference type="InterPro" id="IPR043151">
    <property type="entry name" value="BAH_sf"/>
</dbReference>
<dbReference type="SUPFAM" id="SSF47370">
    <property type="entry name" value="Bromodomain"/>
    <property type="match status" value="5"/>
</dbReference>
<accession>A0A7M5V0S5</accession>
<dbReference type="GeneID" id="136822665"/>
<feature type="compositionally biased region" description="Low complexity" evidence="10">
    <location>
        <begin position="1487"/>
        <end position="1497"/>
    </location>
</feature>
<keyword evidence="5 8" id="KW-0103">Bromodomain</keyword>
<evidence type="ECO:0000259" key="12">
    <source>
        <dbReference type="PROSITE" id="PS50118"/>
    </source>
</evidence>
<dbReference type="InterPro" id="IPR037382">
    <property type="entry name" value="Rsc/polybromo"/>
</dbReference>
<dbReference type="InterPro" id="IPR036427">
    <property type="entry name" value="Bromodomain-like_sf"/>
</dbReference>
<evidence type="ECO:0000256" key="1">
    <source>
        <dbReference type="ARBA" id="ARBA00004123"/>
    </source>
</evidence>
<dbReference type="GO" id="GO:0006368">
    <property type="term" value="P:transcription elongation by RNA polymerase II"/>
    <property type="evidence" value="ECO:0007669"/>
    <property type="project" value="TreeGrafter"/>
</dbReference>
<feature type="domain" description="BAH" evidence="13">
    <location>
        <begin position="1056"/>
        <end position="1172"/>
    </location>
</feature>
<feature type="domain" description="Bromo" evidence="11">
    <location>
        <begin position="56"/>
        <end position="126"/>
    </location>
</feature>
<evidence type="ECO:0000256" key="9">
    <source>
        <dbReference type="PROSITE-ProRule" id="PRU00267"/>
    </source>
</evidence>
<feature type="compositionally biased region" description="Basic and acidic residues" evidence="10">
    <location>
        <begin position="1211"/>
        <end position="1224"/>
    </location>
</feature>
<dbReference type="RefSeq" id="XP_066935067.1">
    <property type="nucleotide sequence ID" value="XM_067078966.1"/>
</dbReference>
<organism evidence="14 15">
    <name type="scientific">Clytia hemisphaerica</name>
    <dbReference type="NCBI Taxonomy" id="252671"/>
    <lineage>
        <taxon>Eukaryota</taxon>
        <taxon>Metazoa</taxon>
        <taxon>Cnidaria</taxon>
        <taxon>Hydrozoa</taxon>
        <taxon>Hydroidolina</taxon>
        <taxon>Leptothecata</taxon>
        <taxon>Obeliida</taxon>
        <taxon>Clytiidae</taxon>
        <taxon>Clytia</taxon>
    </lineage>
</organism>
<dbReference type="OrthoDB" id="6021746at2759"/>
<feature type="DNA-binding region" description="HMG box" evidence="9">
    <location>
        <begin position="1243"/>
        <end position="1299"/>
    </location>
</feature>
<feature type="compositionally biased region" description="Low complexity" evidence="10">
    <location>
        <begin position="1525"/>
        <end position="1542"/>
    </location>
</feature>
<dbReference type="PROSITE" id="PS00028">
    <property type="entry name" value="ZINC_FINGER_C2H2_1"/>
    <property type="match status" value="1"/>
</dbReference>
<name>A0A7M5V0S5_9CNID</name>
<dbReference type="EnsemblMetazoa" id="CLYHEMT007407.1">
    <property type="protein sequence ID" value="CLYHEMP007407.1"/>
    <property type="gene ID" value="CLYHEMG007407"/>
</dbReference>
<feature type="domain" description="Bromo" evidence="11">
    <location>
        <begin position="562"/>
        <end position="630"/>
    </location>
</feature>
<dbReference type="PROSITE" id="PS51038">
    <property type="entry name" value="BAH"/>
    <property type="match status" value="2"/>
</dbReference>
<dbReference type="SMART" id="SM00439">
    <property type="entry name" value="BAH"/>
    <property type="match status" value="2"/>
</dbReference>
<keyword evidence="4" id="KW-0805">Transcription regulation</keyword>
<evidence type="ECO:0000259" key="13">
    <source>
        <dbReference type="PROSITE" id="PS51038"/>
    </source>
</evidence>
<dbReference type="PROSITE" id="PS50118">
    <property type="entry name" value="HMG_BOX_2"/>
    <property type="match status" value="1"/>
</dbReference>
<feature type="compositionally biased region" description="Basic and acidic residues" evidence="10">
    <location>
        <begin position="786"/>
        <end position="798"/>
    </location>
</feature>
<feature type="domain" description="Bromo" evidence="11">
    <location>
        <begin position="427"/>
        <end position="497"/>
    </location>
</feature>
<dbReference type="Gene3D" id="1.10.30.10">
    <property type="entry name" value="High mobility group box domain"/>
    <property type="match status" value="1"/>
</dbReference>
<dbReference type="GO" id="GO:0016586">
    <property type="term" value="C:RSC-type complex"/>
    <property type="evidence" value="ECO:0007669"/>
    <property type="project" value="InterPro"/>
</dbReference>
<keyword evidence="7 9" id="KW-0539">Nucleus</keyword>
<evidence type="ECO:0000256" key="10">
    <source>
        <dbReference type="SAM" id="MobiDB-lite"/>
    </source>
</evidence>
<feature type="compositionally biased region" description="Basic and acidic residues" evidence="10">
    <location>
        <begin position="372"/>
        <end position="382"/>
    </location>
</feature>
<protein>
    <recommendedName>
        <fullName evidence="16">Protein polybromo-1</fullName>
    </recommendedName>
</protein>
<evidence type="ECO:0000313" key="14">
    <source>
        <dbReference type="EnsemblMetazoa" id="CLYHEMP007407.1"/>
    </source>
</evidence>
<feature type="domain" description="Bromo" evidence="11">
    <location>
        <begin position="264"/>
        <end position="334"/>
    </location>
</feature>
<feature type="region of interest" description="Disordered" evidence="10">
    <location>
        <begin position="370"/>
        <end position="408"/>
    </location>
</feature>
<evidence type="ECO:0000256" key="8">
    <source>
        <dbReference type="PROSITE-ProRule" id="PRU00035"/>
    </source>
</evidence>
<evidence type="ECO:0008006" key="16">
    <source>
        <dbReference type="Google" id="ProtNLM"/>
    </source>
</evidence>
<dbReference type="InterPro" id="IPR001025">
    <property type="entry name" value="BAH_dom"/>
</dbReference>
<feature type="region of interest" description="Disordered" evidence="10">
    <location>
        <begin position="1650"/>
        <end position="1680"/>
    </location>
</feature>
<keyword evidence="6" id="KW-0804">Transcription</keyword>
<dbReference type="PRINTS" id="PR00503">
    <property type="entry name" value="BROMODOMAIN"/>
</dbReference>
<evidence type="ECO:0000256" key="3">
    <source>
        <dbReference type="ARBA" id="ARBA00022853"/>
    </source>
</evidence>
<evidence type="ECO:0000259" key="11">
    <source>
        <dbReference type="PROSITE" id="PS50014"/>
    </source>
</evidence>
<feature type="region of interest" description="Disordered" evidence="10">
    <location>
        <begin position="997"/>
        <end position="1017"/>
    </location>
</feature>
<feature type="region of interest" description="Disordered" evidence="10">
    <location>
        <begin position="1405"/>
        <end position="1450"/>
    </location>
</feature>
<dbReference type="CDD" id="cd04717">
    <property type="entry name" value="BAH_polybromo"/>
    <property type="match status" value="1"/>
</dbReference>
<keyword evidence="2" id="KW-0677">Repeat</keyword>
<dbReference type="GO" id="GO:0006338">
    <property type="term" value="P:chromatin remodeling"/>
    <property type="evidence" value="ECO:0007669"/>
    <property type="project" value="InterPro"/>
</dbReference>
<feature type="region of interest" description="Disordered" evidence="10">
    <location>
        <begin position="1487"/>
        <end position="1616"/>
    </location>
</feature>
<feature type="compositionally biased region" description="Low complexity" evidence="10">
    <location>
        <begin position="1552"/>
        <end position="1569"/>
    </location>
</feature>
<feature type="domain" description="HMG box" evidence="12">
    <location>
        <begin position="1243"/>
        <end position="1299"/>
    </location>
</feature>
<feature type="compositionally biased region" description="Polar residues" evidence="10">
    <location>
        <begin position="997"/>
        <end position="1008"/>
    </location>
</feature>
<comment type="subcellular location">
    <subcellularLocation>
        <location evidence="1">Nucleus</location>
    </subcellularLocation>
</comment>
<dbReference type="PANTHER" id="PTHR16062:SF19">
    <property type="entry name" value="PROTEIN POLYBROMO-1"/>
    <property type="match status" value="1"/>
</dbReference>
<dbReference type="GO" id="GO:0003677">
    <property type="term" value="F:DNA binding"/>
    <property type="evidence" value="ECO:0007669"/>
    <property type="project" value="UniProtKB-UniRule"/>
</dbReference>
<evidence type="ECO:0000256" key="6">
    <source>
        <dbReference type="ARBA" id="ARBA00023163"/>
    </source>
</evidence>
<keyword evidence="3" id="KW-0156">Chromatin regulator</keyword>
<dbReference type="Pfam" id="PF00439">
    <property type="entry name" value="Bromodomain"/>
    <property type="match status" value="4"/>
</dbReference>
<evidence type="ECO:0000256" key="2">
    <source>
        <dbReference type="ARBA" id="ARBA00022737"/>
    </source>
</evidence>
<feature type="domain" description="BAH" evidence="13">
    <location>
        <begin position="852"/>
        <end position="970"/>
    </location>
</feature>
<keyword evidence="9" id="KW-0238">DNA-binding</keyword>
<dbReference type="GO" id="GO:0003682">
    <property type="term" value="F:chromatin binding"/>
    <property type="evidence" value="ECO:0007669"/>
    <property type="project" value="InterPro"/>
</dbReference>
<feature type="compositionally biased region" description="Polar residues" evidence="10">
    <location>
        <begin position="1409"/>
        <end position="1418"/>
    </location>
</feature>
<dbReference type="Pfam" id="PF01426">
    <property type="entry name" value="BAH"/>
    <property type="match status" value="2"/>
</dbReference>
<feature type="compositionally biased region" description="Acidic residues" evidence="10">
    <location>
        <begin position="803"/>
        <end position="813"/>
    </location>
</feature>
<feature type="region of interest" description="Disordered" evidence="10">
    <location>
        <begin position="1"/>
        <end position="37"/>
    </location>
</feature>
<dbReference type="Proteomes" id="UP000594262">
    <property type="component" value="Unplaced"/>
</dbReference>
<sequence length="1758" mass="201762">MPPKRKAAAVLESPDVETSHKKTRASSDEPTSESDLHCPKIYRQVYDHVFNQEDSDGRSLSEMFETLPSKSELPLYYDIIAEPIDFKTIKKKISTKQYPSFEDFESDILLLIKNVHTFNEPRSQISKDATLLKRAFHSKKQELFKPFKGRKRLQSRTTSVDSEHSEQSEAVKEEKESTPSPKPAETEEIQETQETNTNTKSKPPPPPSAKTNQTPQVKPDVPRSPFTGHSTQYEAKDDGLIDQNFEHNAFSILYNTVVGFTDQSGRRLAQPFLRLPNKRCYANYYEIIKRPVSLTKTRTKIKQNYFSDIHILGKDLVQAFENGLLYNKPGTQAYNDAFILRNYTIEKIEEVAASAEYLLLRENLPRKGRKSLKTEENGDTPRRGRKPIAVNNDLAMPRTPDSQPDKRGLKKKLLQLYNSVVDHKDSEGRVICEMFEELPDEDEYPDYYKVIPNPIDMKTINNKILSMEYNTEDEFIHDFEIMFQNARHYNEESSEVYKDSVSLEKTLKKKRRWLNHLTENKSPSKAPRQSNSPALPILLNKREFSNKAQEILYHIRSYVDESGRSLSEIFERLPSRNDYPDYFLLIKKPIDLAYINSRLNKYPSLEDFEQDMLLLFNNACQYNDPDSQIYKDALTLLREMLKKKQEVNKEDTPFIPNVPSLVQTLLNHLYANILNHKDEEGRTYSDSLMEVEVSFEATQPSGYQRKPISLPIIGQLLKLGFYKRMDRLQDDLFSIFEKARKDGRTDSEMYEDSCELQMYFIMERDRLTKDGMRLMTQALNATQKKVQTEIDVERKAKQQNESSQDDDEEESSDGCEKKNKSSSTRFKGVTAIEVQPEEETLEYEQSTTLKGVEYHIGDFVYLTPEEVGRPSHIMSIEKIWTQKDGLKGIYGNWFCRPQDTFHLASRKFMQRELFRSTHSSYILSSGIISKCYVMSVREFPKLKPKGFDDEDVFVCESRYNGRTKTFKKLKTFPPAASHIELIERETPLEIKRVSSVFNNTSPTETNDSQETKKDVTSSIDIDLQSTEGYKYSKETNCIIEATEGKTFYEKYVTDTDVFKLGDGVYVQSDEGYRRLAKIEKIWTNENGDAYCHCIMFVLPEDTKSMPTQLFSVNECFESNIEEDILISSICGKCSVLTLRDYQSCRPTEMEEKDIYLCSAVYNEDELKFRRNIRGCKRLQLPQHIRDDEYWYFEQPHNPKRRPSLWLVPPTTDEKSKTDETKTTPESETASNENEAMEIDEQSVDMEKIGFALFKKEFSIALLRQQPNIPNSAVNTLSDERWKALTDEQRTEFKERAKRQGLGDHLYVYECAWANCEHQYEILQDLMIHVVEGAHLVRCAETGVFPCKWKSCHRQEKKMPPLKTHSQLVRHMREIHFKATNKKKIIVSDKSKFYFAAHQACDDFRDSETSSRASVTSPLSPRVPPQNGHHFPSFNGMNGQGGPPNGNVIGNNMHAGMYPPFRMNGQAPGSASAALMMQQQLYQQQLMLQQQQQQQQQQGGRRPSAHSRQMQRPSMPSTPGNNPLMQQGVPPNQQPNTPQNGNPLLRPSMTPHQQNNTPGGMMGQQQGPMTPQGPIPNGFPPGAGGPPQPGIPQGGPPGMPPQQQPGMPPQQPGAHGLTPEQQQMLLIQVQQQHHQIMKLQEQVKTLTTNAQNPHMQPQASQQPQAPKPPVFIQPPSTSTTKLRHSEAYLRYIEGLRDNQHKLSNWGELSNIPNKPNPPTAQLPVQWLNGSTHGQQSATDALWALRDHMLKDSITLSKFT</sequence>
<dbReference type="Gene3D" id="2.30.30.490">
    <property type="match status" value="2"/>
</dbReference>
<dbReference type="InterPro" id="IPR036910">
    <property type="entry name" value="HMG_box_dom_sf"/>
</dbReference>
<dbReference type="InterPro" id="IPR018359">
    <property type="entry name" value="Bromodomain_CS"/>
</dbReference>
<dbReference type="PROSITE" id="PS00633">
    <property type="entry name" value="BROMODOMAIN_1"/>
    <property type="match status" value="1"/>
</dbReference>
<evidence type="ECO:0000256" key="7">
    <source>
        <dbReference type="ARBA" id="ARBA00023242"/>
    </source>
</evidence>
<feature type="region of interest" description="Disordered" evidence="10">
    <location>
        <begin position="1201"/>
        <end position="1234"/>
    </location>
</feature>
<keyword evidence="15" id="KW-1185">Reference proteome</keyword>
<dbReference type="PROSITE" id="PS50014">
    <property type="entry name" value="BROMODOMAIN_2"/>
    <property type="match status" value="4"/>
</dbReference>
<evidence type="ECO:0000256" key="5">
    <source>
        <dbReference type="ARBA" id="ARBA00023117"/>
    </source>
</evidence>
<dbReference type="InterPro" id="IPR001487">
    <property type="entry name" value="Bromodomain"/>
</dbReference>
<dbReference type="PANTHER" id="PTHR16062">
    <property type="entry name" value="SWI/SNF-RELATED"/>
    <property type="match status" value="1"/>
</dbReference>
<feature type="region of interest" description="Disordered" evidence="10">
    <location>
        <begin position="785"/>
        <end position="831"/>
    </location>
</feature>
<reference evidence="14" key="1">
    <citation type="submission" date="2021-01" db="UniProtKB">
        <authorList>
            <consortium name="EnsemblMetazoa"/>
        </authorList>
    </citation>
    <scope>IDENTIFICATION</scope>
</reference>
<evidence type="ECO:0000256" key="4">
    <source>
        <dbReference type="ARBA" id="ARBA00023015"/>
    </source>
</evidence>
<feature type="compositionally biased region" description="Pro residues" evidence="10">
    <location>
        <begin position="1570"/>
        <end position="1610"/>
    </location>
</feature>